<sequence length="91" mass="10102">MLWMSWSWLTWTWLWSMPPLRASMPCCTKWQPSGNPQALPQESATSAGPMNRASGASTIQAVRCCAATVASMLRRGNFLYGQGPPKLSHKF</sequence>
<proteinExistence type="predicted"/>
<evidence type="ECO:0008006" key="5">
    <source>
        <dbReference type="Google" id="ProtNLM"/>
    </source>
</evidence>
<comment type="caution">
    <text evidence="3">The sequence shown here is derived from an EMBL/GenBank/DDBJ whole genome shotgun (WGS) entry which is preliminary data.</text>
</comment>
<feature type="chain" id="PRO_5047089511" description="Secreted protein" evidence="2">
    <location>
        <begin position="23"/>
        <end position="91"/>
    </location>
</feature>
<evidence type="ECO:0000256" key="2">
    <source>
        <dbReference type="SAM" id="SignalP"/>
    </source>
</evidence>
<dbReference type="EMBL" id="JBBWRZ010000008">
    <property type="protein sequence ID" value="KAK8230340.1"/>
    <property type="molecule type" value="Genomic_DNA"/>
</dbReference>
<evidence type="ECO:0000313" key="3">
    <source>
        <dbReference type="EMBL" id="KAK8230340.1"/>
    </source>
</evidence>
<feature type="region of interest" description="Disordered" evidence="1">
    <location>
        <begin position="32"/>
        <end position="52"/>
    </location>
</feature>
<evidence type="ECO:0000256" key="1">
    <source>
        <dbReference type="SAM" id="MobiDB-lite"/>
    </source>
</evidence>
<reference evidence="3 4" key="1">
    <citation type="submission" date="2024-04" db="EMBL/GenBank/DDBJ databases">
        <title>Phyllosticta paracitricarpa is synonymous to the EU quarantine fungus P. citricarpa based on phylogenomic analyses.</title>
        <authorList>
            <consortium name="Lawrence Berkeley National Laboratory"/>
            <person name="Van Ingen-Buijs V.A."/>
            <person name="Van Westerhoven A.C."/>
            <person name="Haridas S."/>
            <person name="Skiadas P."/>
            <person name="Martin F."/>
            <person name="Groenewald J.Z."/>
            <person name="Crous P.W."/>
            <person name="Seidl M.F."/>
        </authorList>
    </citation>
    <scope>NUCLEOTIDE SEQUENCE [LARGE SCALE GENOMIC DNA]</scope>
    <source>
        <strain evidence="3 4">CBS 123374</strain>
    </source>
</reference>
<dbReference type="Proteomes" id="UP001492380">
    <property type="component" value="Unassembled WGS sequence"/>
</dbReference>
<feature type="signal peptide" evidence="2">
    <location>
        <begin position="1"/>
        <end position="22"/>
    </location>
</feature>
<organism evidence="3 4">
    <name type="scientific">Phyllosticta capitalensis</name>
    <dbReference type="NCBI Taxonomy" id="121624"/>
    <lineage>
        <taxon>Eukaryota</taxon>
        <taxon>Fungi</taxon>
        <taxon>Dikarya</taxon>
        <taxon>Ascomycota</taxon>
        <taxon>Pezizomycotina</taxon>
        <taxon>Dothideomycetes</taxon>
        <taxon>Dothideomycetes incertae sedis</taxon>
        <taxon>Botryosphaeriales</taxon>
        <taxon>Phyllostictaceae</taxon>
        <taxon>Phyllosticta</taxon>
    </lineage>
</organism>
<accession>A0ABR1YHF7</accession>
<gene>
    <name evidence="3" type="ORF">HDK90DRAFT_490544</name>
</gene>
<protein>
    <recommendedName>
        <fullName evidence="5">Secreted protein</fullName>
    </recommendedName>
</protein>
<evidence type="ECO:0000313" key="4">
    <source>
        <dbReference type="Proteomes" id="UP001492380"/>
    </source>
</evidence>
<name>A0ABR1YHF7_9PEZI</name>
<keyword evidence="2" id="KW-0732">Signal</keyword>
<keyword evidence="4" id="KW-1185">Reference proteome</keyword>